<gene>
    <name evidence="1" type="ORF">V1478_006061</name>
</gene>
<proteinExistence type="predicted"/>
<dbReference type="Proteomes" id="UP001607302">
    <property type="component" value="Unassembled WGS sequence"/>
</dbReference>
<feature type="non-terminal residue" evidence="1">
    <location>
        <position position="1"/>
    </location>
</feature>
<comment type="caution">
    <text evidence="1">The sequence shown here is derived from an EMBL/GenBank/DDBJ whole genome shotgun (WGS) entry which is preliminary data.</text>
</comment>
<reference evidence="1 2" key="1">
    <citation type="journal article" date="2024" name="Ann. Entomol. Soc. Am.">
        <title>Genomic analyses of the southern and eastern yellowjacket wasps (Hymenoptera: Vespidae) reveal evolutionary signatures of social life.</title>
        <authorList>
            <person name="Catto M.A."/>
            <person name="Caine P.B."/>
            <person name="Orr S.E."/>
            <person name="Hunt B.G."/>
            <person name="Goodisman M.A.D."/>
        </authorList>
    </citation>
    <scope>NUCLEOTIDE SEQUENCE [LARGE SCALE GENOMIC DNA]</scope>
    <source>
        <strain evidence="1">233</strain>
        <tissue evidence="1">Head and thorax</tissue>
    </source>
</reference>
<accession>A0ABD2B989</accession>
<organism evidence="1 2">
    <name type="scientific">Vespula squamosa</name>
    <name type="common">Southern yellow jacket</name>
    <name type="synonym">Wasp</name>
    <dbReference type="NCBI Taxonomy" id="30214"/>
    <lineage>
        <taxon>Eukaryota</taxon>
        <taxon>Metazoa</taxon>
        <taxon>Ecdysozoa</taxon>
        <taxon>Arthropoda</taxon>
        <taxon>Hexapoda</taxon>
        <taxon>Insecta</taxon>
        <taxon>Pterygota</taxon>
        <taxon>Neoptera</taxon>
        <taxon>Endopterygota</taxon>
        <taxon>Hymenoptera</taxon>
        <taxon>Apocrita</taxon>
        <taxon>Aculeata</taxon>
        <taxon>Vespoidea</taxon>
        <taxon>Vespidae</taxon>
        <taxon>Vespinae</taxon>
        <taxon>Vespula</taxon>
    </lineage>
</organism>
<evidence type="ECO:0000313" key="2">
    <source>
        <dbReference type="Proteomes" id="UP001607302"/>
    </source>
</evidence>
<sequence length="85" mass="10323">QELRLELLLVDKLLLCIENKKKEFIYLIQNLNKKDQERFFSFISQKWKPIENICNFESRKGMNSNCEFIPVNEFLYDNDDMKVTK</sequence>
<dbReference type="AlphaFoldDB" id="A0ABD2B989"/>
<keyword evidence="2" id="KW-1185">Reference proteome</keyword>
<name>A0ABD2B989_VESSQ</name>
<evidence type="ECO:0000313" key="1">
    <source>
        <dbReference type="EMBL" id="KAL2729272.1"/>
    </source>
</evidence>
<dbReference type="EMBL" id="JAUDFV010000131">
    <property type="protein sequence ID" value="KAL2729272.1"/>
    <property type="molecule type" value="Genomic_DNA"/>
</dbReference>
<protein>
    <submittedName>
        <fullName evidence="1">Uncharacterized protein</fullName>
    </submittedName>
</protein>